<comment type="caution">
    <text evidence="2">The sequence shown here is derived from an EMBL/GenBank/DDBJ whole genome shotgun (WGS) entry which is preliminary data.</text>
</comment>
<accession>A0A9X2L0L1</accession>
<organism evidence="2 3">
    <name type="scientific">Gracilimonas sediminicola</name>
    <dbReference type="NCBI Taxonomy" id="2952158"/>
    <lineage>
        <taxon>Bacteria</taxon>
        <taxon>Pseudomonadati</taxon>
        <taxon>Balneolota</taxon>
        <taxon>Balneolia</taxon>
        <taxon>Balneolales</taxon>
        <taxon>Balneolaceae</taxon>
        <taxon>Gracilimonas</taxon>
    </lineage>
</organism>
<sequence>MSDFIFQTEDGQEVTFSAEQLKAKPEGYLTTDEVEASDEYVKKSFMESEISRRLESRTKKTRKELEQDEEFFKNLAEQKGIKFENGKPKLKSDINIDEVKNELFEKEVKPLKNELNSLYQANKRDAIYKAAVEAGISEELLKPVTEGGQPMIVQLTESNLKRDPNGNWSIPKGEDDFQFASNPTDDRPYAGPKELFEGLKKTNPSWFKDTTQNGSGFGGNKRPGGDKTPKTRAEMTSREKARYINEHGREAFNKIPLK</sequence>
<feature type="compositionally biased region" description="Polar residues" evidence="1">
    <location>
        <begin position="202"/>
        <end position="214"/>
    </location>
</feature>
<evidence type="ECO:0000313" key="2">
    <source>
        <dbReference type="EMBL" id="MCP9289997.1"/>
    </source>
</evidence>
<keyword evidence="3" id="KW-1185">Reference proteome</keyword>
<feature type="compositionally biased region" description="Basic and acidic residues" evidence="1">
    <location>
        <begin position="184"/>
        <end position="200"/>
    </location>
</feature>
<dbReference type="InterPro" id="IPR027304">
    <property type="entry name" value="Trigger_fact/SurA_dom_sf"/>
</dbReference>
<feature type="region of interest" description="Disordered" evidence="1">
    <location>
        <begin position="158"/>
        <end position="258"/>
    </location>
</feature>
<protein>
    <submittedName>
        <fullName evidence="2">Uncharacterized protein</fullName>
    </submittedName>
</protein>
<evidence type="ECO:0000313" key="3">
    <source>
        <dbReference type="Proteomes" id="UP001139125"/>
    </source>
</evidence>
<name>A0A9X2L0L1_9BACT</name>
<gene>
    <name evidence="2" type="ORF">NM125_00225</name>
</gene>
<dbReference type="Proteomes" id="UP001139125">
    <property type="component" value="Unassembled WGS sequence"/>
</dbReference>
<dbReference type="RefSeq" id="WP_255131659.1">
    <property type="nucleotide sequence ID" value="NZ_JANDBC010000001.1"/>
</dbReference>
<feature type="compositionally biased region" description="Basic and acidic residues" evidence="1">
    <location>
        <begin position="223"/>
        <end position="252"/>
    </location>
</feature>
<dbReference type="SUPFAM" id="SSF109998">
    <property type="entry name" value="Triger factor/SurA peptide-binding domain-like"/>
    <property type="match status" value="1"/>
</dbReference>
<dbReference type="EMBL" id="JANDBC010000001">
    <property type="protein sequence ID" value="MCP9289997.1"/>
    <property type="molecule type" value="Genomic_DNA"/>
</dbReference>
<proteinExistence type="predicted"/>
<evidence type="ECO:0000256" key="1">
    <source>
        <dbReference type="SAM" id="MobiDB-lite"/>
    </source>
</evidence>
<dbReference type="AlphaFoldDB" id="A0A9X2L0L1"/>
<reference evidence="2" key="1">
    <citation type="submission" date="2022-06" db="EMBL/GenBank/DDBJ databases">
        <title>Gracilimonas sp. CAU 1638 isolated from sea sediment.</title>
        <authorList>
            <person name="Kim W."/>
        </authorList>
    </citation>
    <scope>NUCLEOTIDE SEQUENCE</scope>
    <source>
        <strain evidence="2">CAU 1638</strain>
    </source>
</reference>